<reference evidence="2" key="3">
    <citation type="submission" date="2015-06" db="UniProtKB">
        <authorList>
            <consortium name="EnsemblMetazoa"/>
        </authorList>
    </citation>
    <scope>IDENTIFICATION</scope>
</reference>
<dbReference type="Proteomes" id="UP000015101">
    <property type="component" value="Unassembled WGS sequence"/>
</dbReference>
<dbReference type="GeneID" id="20209622"/>
<reference evidence="3" key="1">
    <citation type="submission" date="2012-12" db="EMBL/GenBank/DDBJ databases">
        <authorList>
            <person name="Hellsten U."/>
            <person name="Grimwood J."/>
            <person name="Chapman J.A."/>
            <person name="Shapiro H."/>
            <person name="Aerts A."/>
            <person name="Otillar R.P."/>
            <person name="Terry A.Y."/>
            <person name="Boore J.L."/>
            <person name="Simakov O."/>
            <person name="Marletaz F."/>
            <person name="Cho S.-J."/>
            <person name="Edsinger-Gonzales E."/>
            <person name="Havlak P."/>
            <person name="Kuo D.-H."/>
            <person name="Larsson T."/>
            <person name="Lv J."/>
            <person name="Arendt D."/>
            <person name="Savage R."/>
            <person name="Osoegawa K."/>
            <person name="de Jong P."/>
            <person name="Lindberg D.R."/>
            <person name="Seaver E.C."/>
            <person name="Weisblat D.A."/>
            <person name="Putnam N.H."/>
            <person name="Grigoriev I.V."/>
            <person name="Rokhsar D.S."/>
        </authorList>
    </citation>
    <scope>NUCLEOTIDE SEQUENCE</scope>
</reference>
<evidence type="ECO:0000313" key="1">
    <source>
        <dbReference type="EMBL" id="ESN93475.1"/>
    </source>
</evidence>
<dbReference type="RefSeq" id="XP_009028427.1">
    <property type="nucleotide sequence ID" value="XM_009030179.1"/>
</dbReference>
<accession>T1FLC3</accession>
<sequence>MSVKDFVSSNTMQFFAILVLPHSFLSKRPSEWREDEQYKKAFEVVSGIKPVNDFAERGVALMQDFNRAIVSSEEQKQYLLQVVEYHRTQYPNPKKETLVGGNTSP</sequence>
<dbReference type="PANTHER" id="PTHR46113">
    <property type="entry name" value="SNAC DOMAIN-CONTAINING PROTEIN"/>
    <property type="match status" value="1"/>
</dbReference>
<keyword evidence="3" id="KW-1185">Reference proteome</keyword>
<name>T1FLC3_HELRO</name>
<dbReference type="KEGG" id="hro:HELRODRAFT_184502"/>
<evidence type="ECO:0000313" key="3">
    <source>
        <dbReference type="Proteomes" id="UP000015101"/>
    </source>
</evidence>
<reference evidence="1 3" key="2">
    <citation type="journal article" date="2013" name="Nature">
        <title>Insights into bilaterian evolution from three spiralian genomes.</title>
        <authorList>
            <person name="Simakov O."/>
            <person name="Marletaz F."/>
            <person name="Cho S.J."/>
            <person name="Edsinger-Gonzales E."/>
            <person name="Havlak P."/>
            <person name="Hellsten U."/>
            <person name="Kuo D.H."/>
            <person name="Larsson T."/>
            <person name="Lv J."/>
            <person name="Arendt D."/>
            <person name="Savage R."/>
            <person name="Osoegawa K."/>
            <person name="de Jong P."/>
            <person name="Grimwood J."/>
            <person name="Chapman J.A."/>
            <person name="Shapiro H."/>
            <person name="Aerts A."/>
            <person name="Otillar R.P."/>
            <person name="Terry A.Y."/>
            <person name="Boore J.L."/>
            <person name="Grigoriev I.V."/>
            <person name="Lindberg D.R."/>
            <person name="Seaver E.C."/>
            <person name="Weisblat D.A."/>
            <person name="Putnam N.H."/>
            <person name="Rokhsar D.S."/>
        </authorList>
    </citation>
    <scope>NUCLEOTIDE SEQUENCE</scope>
</reference>
<dbReference type="OMA" id="WNENDQY"/>
<dbReference type="AlphaFoldDB" id="T1FLC3"/>
<dbReference type="EMBL" id="AMQM01010296">
    <property type="status" value="NOT_ANNOTATED_CDS"/>
    <property type="molecule type" value="Genomic_DNA"/>
</dbReference>
<dbReference type="EnsemblMetazoa" id="HelroT184502">
    <property type="protein sequence ID" value="HelroP184502"/>
    <property type="gene ID" value="HelroG184502"/>
</dbReference>
<organism evidence="2 3">
    <name type="scientific">Helobdella robusta</name>
    <name type="common">Californian leech</name>
    <dbReference type="NCBI Taxonomy" id="6412"/>
    <lineage>
        <taxon>Eukaryota</taxon>
        <taxon>Metazoa</taxon>
        <taxon>Spiralia</taxon>
        <taxon>Lophotrochozoa</taxon>
        <taxon>Annelida</taxon>
        <taxon>Clitellata</taxon>
        <taxon>Hirudinea</taxon>
        <taxon>Rhynchobdellida</taxon>
        <taxon>Glossiphoniidae</taxon>
        <taxon>Helobdella</taxon>
    </lineage>
</organism>
<evidence type="ECO:0000313" key="2">
    <source>
        <dbReference type="EnsemblMetazoa" id="HelroP184502"/>
    </source>
</evidence>
<dbReference type="InParanoid" id="T1FLC3"/>
<dbReference type="EMBL" id="KB097609">
    <property type="protein sequence ID" value="ESN93475.1"/>
    <property type="molecule type" value="Genomic_DNA"/>
</dbReference>
<dbReference type="OrthoDB" id="6626714at2759"/>
<dbReference type="CTD" id="20209622"/>
<gene>
    <name evidence="2" type="primary">20209622</name>
    <name evidence="1" type="ORF">HELRODRAFT_184502</name>
</gene>
<proteinExistence type="predicted"/>
<protein>
    <submittedName>
        <fullName evidence="1 2">Uncharacterized protein</fullName>
    </submittedName>
</protein>
<dbReference type="PANTHER" id="PTHR46113:SF1">
    <property type="entry name" value="PEPTIDASE M17 LEUCYL AMINOPEPTIDASE N-TERMINAL DOMAIN-CONTAINING PROTEIN"/>
    <property type="match status" value="1"/>
</dbReference>
<dbReference type="HOGENOM" id="CLU_167790_0_0_1"/>